<evidence type="ECO:0000256" key="4">
    <source>
        <dbReference type="ARBA" id="ARBA00022490"/>
    </source>
</evidence>
<dbReference type="Pfam" id="PF09770">
    <property type="entry name" value="PAT1"/>
    <property type="match status" value="1"/>
</dbReference>
<dbReference type="GeneTree" id="ENSGT00520000055649"/>
<proteinExistence type="inferred from homology"/>
<evidence type="ECO:0000256" key="5">
    <source>
        <dbReference type="ARBA" id="ARBA00022884"/>
    </source>
</evidence>
<feature type="compositionally biased region" description="Acidic residues" evidence="7">
    <location>
        <begin position="23"/>
        <end position="41"/>
    </location>
</feature>
<keyword evidence="5" id="KW-0694">RNA-binding</keyword>
<keyword evidence="4" id="KW-0963">Cytoplasm</keyword>
<dbReference type="InterPro" id="IPR039900">
    <property type="entry name" value="Pat1-like"/>
</dbReference>
<dbReference type="GO" id="GO:0003723">
    <property type="term" value="F:RNA binding"/>
    <property type="evidence" value="ECO:0007669"/>
    <property type="project" value="UniProtKB-KW"/>
</dbReference>
<reference evidence="9" key="3">
    <citation type="submission" date="2020-05" db="EMBL/GenBank/DDBJ databases">
        <title>Electrophorus electricus (electric eel) genome, fEleEle1, primary haplotype.</title>
        <authorList>
            <person name="Myers G."/>
            <person name="Meyer A."/>
            <person name="Fedrigo O."/>
            <person name="Formenti G."/>
            <person name="Rhie A."/>
            <person name="Tracey A."/>
            <person name="Sims Y."/>
            <person name="Jarvis E.D."/>
        </authorList>
    </citation>
    <scope>NUCLEOTIDE SEQUENCE [LARGE SCALE GENOMIC DNA]</scope>
</reference>
<feature type="region of interest" description="Disordered" evidence="7">
    <location>
        <begin position="66"/>
        <end position="92"/>
    </location>
</feature>
<dbReference type="InterPro" id="IPR019167">
    <property type="entry name" value="PAT1_dom"/>
</dbReference>
<dbReference type="PANTHER" id="PTHR21551:SF3">
    <property type="entry name" value="PROTEIN PAT1 HOMOLOG 2"/>
    <property type="match status" value="1"/>
</dbReference>
<evidence type="ECO:0000256" key="7">
    <source>
        <dbReference type="SAM" id="MobiDB-lite"/>
    </source>
</evidence>
<name>A0A4W4H914_ELEEL</name>
<dbReference type="OMA" id="YQRPFED"/>
<dbReference type="GO" id="GO:0000290">
    <property type="term" value="P:deadenylation-dependent decapping of nuclear-transcribed mRNA"/>
    <property type="evidence" value="ECO:0007669"/>
    <property type="project" value="InterPro"/>
</dbReference>
<keyword evidence="10" id="KW-1185">Reference proteome</keyword>
<gene>
    <name evidence="9" type="primary">PATL2</name>
</gene>
<dbReference type="GO" id="GO:0033962">
    <property type="term" value="P:P-body assembly"/>
    <property type="evidence" value="ECO:0007669"/>
    <property type="project" value="TreeGrafter"/>
</dbReference>
<dbReference type="GO" id="GO:0000932">
    <property type="term" value="C:P-body"/>
    <property type="evidence" value="ECO:0007669"/>
    <property type="project" value="TreeGrafter"/>
</dbReference>
<dbReference type="STRING" id="8005.ENSEEEP00000047937"/>
<reference evidence="10" key="1">
    <citation type="journal article" date="2014" name="Science">
        <title>Nonhuman genetics. Genomic basis for the convergent evolution of electric organs.</title>
        <authorList>
            <person name="Gallant J.R."/>
            <person name="Traeger L.L."/>
            <person name="Volkening J.D."/>
            <person name="Moffett H."/>
            <person name="Chen P.H."/>
            <person name="Novina C.D."/>
            <person name="Phillips G.N.Jr."/>
            <person name="Anand R."/>
            <person name="Wells G.B."/>
            <person name="Pinch M."/>
            <person name="Guth R."/>
            <person name="Unguez G.A."/>
            <person name="Albert J.S."/>
            <person name="Zakon H.H."/>
            <person name="Samanta M.P."/>
            <person name="Sussman M.R."/>
        </authorList>
    </citation>
    <scope>NUCLEOTIDE SEQUENCE [LARGE SCALE GENOMIC DNA]</scope>
</reference>
<comment type="subcellular location">
    <subcellularLocation>
        <location evidence="2">Cytoplasm</location>
    </subcellularLocation>
    <subcellularLocation>
        <location evidence="1">Nucleus</location>
    </subcellularLocation>
</comment>
<reference evidence="9" key="4">
    <citation type="submission" date="2025-08" db="UniProtKB">
        <authorList>
            <consortium name="Ensembl"/>
        </authorList>
    </citation>
    <scope>IDENTIFICATION</scope>
</reference>
<dbReference type="GO" id="GO:0005634">
    <property type="term" value="C:nucleus"/>
    <property type="evidence" value="ECO:0007669"/>
    <property type="project" value="UniProtKB-SubCell"/>
</dbReference>
<feature type="domain" description="mRNA decay factor PAT1" evidence="8">
    <location>
        <begin position="362"/>
        <end position="502"/>
    </location>
</feature>
<dbReference type="Ensembl" id="ENSEEET00000048465.2">
    <property type="protein sequence ID" value="ENSEEEP00000047937.2"/>
    <property type="gene ID" value="ENSEEEG00000022575.2"/>
</dbReference>
<reference evidence="10" key="2">
    <citation type="journal article" date="2017" name="Sci. Adv.">
        <title>A tail of two voltages: Proteomic comparison of the three electric organs of the electric eel.</title>
        <authorList>
            <person name="Traeger L.L."/>
            <person name="Sabat G."/>
            <person name="Barrett-Wilt G.A."/>
            <person name="Wells G.B."/>
            <person name="Sussman M.R."/>
        </authorList>
    </citation>
    <scope>NUCLEOTIDE SEQUENCE [LARGE SCALE GENOMIC DNA]</scope>
</reference>
<organism evidence="9 10">
    <name type="scientific">Electrophorus electricus</name>
    <name type="common">Electric eel</name>
    <name type="synonym">Gymnotus electricus</name>
    <dbReference type="NCBI Taxonomy" id="8005"/>
    <lineage>
        <taxon>Eukaryota</taxon>
        <taxon>Metazoa</taxon>
        <taxon>Chordata</taxon>
        <taxon>Craniata</taxon>
        <taxon>Vertebrata</taxon>
        <taxon>Euteleostomi</taxon>
        <taxon>Actinopterygii</taxon>
        <taxon>Neopterygii</taxon>
        <taxon>Teleostei</taxon>
        <taxon>Ostariophysi</taxon>
        <taxon>Gymnotiformes</taxon>
        <taxon>Gymnotoidei</taxon>
        <taxon>Gymnotidae</taxon>
        <taxon>Electrophorus</taxon>
    </lineage>
</organism>
<sequence>MSDAEHPNSTPGVEWPENGEQWSDGEENTMEESELLQDVVEEDEEIDLYNEETFGLDAVDLLFVDGKQSPAPPASPPPPSPNEASPPRPKVQIQAQAAAGLCHEARSSRERGAQVQLLDDPAVMRTVEGPPSLKSLDSAIVDCGRSSCWGDLNANTVSRSGVSGDRAIVGVIDRSARGRIRSPLQLPGERRPLQVLPLCGIERVRWVSGGFLSPSPPRFQALAPKMMQVRFGPNSPRPGSCFSPFPSPVHRFRLPVLATQLHPQHKRLLSQRPPGSRRRLKSWDHYAELMSAREKEWIIKLQMMQLQSENPLQDDYYYQEYYRRMEVKLAEEEMMGDRSKREPPKLTTPYVTKTVSYTPVVHIEGSLGQVTVSTCHSPRRAIDAVHAHTPEEQKDIRQQRLEVLNTIEKCYVTLLGVEAAERMKTTVTDEEENRRLMKTMQRGVEEINSQLRNLNSMESMEEFLPCLLVLKGKKLLARLLPFLSHDLGLHLLRAITMHLPVLMSRDADEGLPVLYPPLRTVIGSLSFSQLVSVLQEFTAALPDSKDSRLTLACQNKFGLSLLYALLSQGERLLTSDLPMEPSLGDFETWTDTVFQVARQLSHTSLAEPLFLPSNLLTLFCRYLDKRTVQQLRNNMESSTGYLAVGS</sequence>
<comment type="similarity">
    <text evidence="3">Belongs to the PAT1 family.</text>
</comment>
<evidence type="ECO:0000256" key="3">
    <source>
        <dbReference type="ARBA" id="ARBA00009138"/>
    </source>
</evidence>
<evidence type="ECO:0000313" key="9">
    <source>
        <dbReference type="Ensembl" id="ENSEEEP00000047937.2"/>
    </source>
</evidence>
<evidence type="ECO:0000256" key="1">
    <source>
        <dbReference type="ARBA" id="ARBA00004123"/>
    </source>
</evidence>
<dbReference type="AlphaFoldDB" id="A0A4W4H914"/>
<evidence type="ECO:0000256" key="6">
    <source>
        <dbReference type="ARBA" id="ARBA00023242"/>
    </source>
</evidence>
<reference evidence="9" key="5">
    <citation type="submission" date="2025-09" db="UniProtKB">
        <authorList>
            <consortium name="Ensembl"/>
        </authorList>
    </citation>
    <scope>IDENTIFICATION</scope>
</reference>
<evidence type="ECO:0000256" key="2">
    <source>
        <dbReference type="ARBA" id="ARBA00004496"/>
    </source>
</evidence>
<dbReference type="Proteomes" id="UP000314983">
    <property type="component" value="Chromosome 14"/>
</dbReference>
<dbReference type="PANTHER" id="PTHR21551">
    <property type="entry name" value="TOPOISOMERASE II-ASSOCIATED PROTEIN PAT1"/>
    <property type="match status" value="1"/>
</dbReference>
<feature type="compositionally biased region" description="Pro residues" evidence="7">
    <location>
        <begin position="70"/>
        <end position="89"/>
    </location>
</feature>
<keyword evidence="6" id="KW-0539">Nucleus</keyword>
<feature type="region of interest" description="Disordered" evidence="7">
    <location>
        <begin position="1"/>
        <end position="41"/>
    </location>
</feature>
<protein>
    <recommendedName>
        <fullName evidence="8">mRNA decay factor PAT1 domain-containing protein</fullName>
    </recommendedName>
</protein>
<evidence type="ECO:0000313" key="10">
    <source>
        <dbReference type="Proteomes" id="UP000314983"/>
    </source>
</evidence>
<evidence type="ECO:0000259" key="8">
    <source>
        <dbReference type="Pfam" id="PF09770"/>
    </source>
</evidence>
<accession>A0A4W4H914</accession>